<evidence type="ECO:0000259" key="1">
    <source>
        <dbReference type="PROSITE" id="PS50801"/>
    </source>
</evidence>
<protein>
    <submittedName>
        <fullName evidence="2">STAS family protein</fullName>
    </submittedName>
</protein>
<proteinExistence type="predicted"/>
<dbReference type="Pfam" id="PF13466">
    <property type="entry name" value="STAS_2"/>
    <property type="match status" value="1"/>
</dbReference>
<evidence type="ECO:0000313" key="2">
    <source>
        <dbReference type="EMBL" id="AJE22392.1"/>
    </source>
</evidence>
<organism evidence="2 3">
    <name type="scientific">Azotobacter chroococcum NCIMB 8003</name>
    <dbReference type="NCBI Taxonomy" id="1328314"/>
    <lineage>
        <taxon>Bacteria</taxon>
        <taxon>Pseudomonadati</taxon>
        <taxon>Pseudomonadota</taxon>
        <taxon>Gammaproteobacteria</taxon>
        <taxon>Pseudomonadales</taxon>
        <taxon>Pseudomonadaceae</taxon>
        <taxon>Azotobacter</taxon>
    </lineage>
</organism>
<dbReference type="AlphaFoldDB" id="A0A0C4WUY7"/>
<dbReference type="InterPro" id="IPR058548">
    <property type="entry name" value="MlaB-like_STAS"/>
</dbReference>
<feature type="domain" description="STAS" evidence="1">
    <location>
        <begin position="1"/>
        <end position="102"/>
    </location>
</feature>
<dbReference type="EMBL" id="CP010415">
    <property type="protein sequence ID" value="AJE22392.1"/>
    <property type="molecule type" value="Genomic_DNA"/>
</dbReference>
<evidence type="ECO:0000313" key="3">
    <source>
        <dbReference type="Proteomes" id="UP000068210"/>
    </source>
</evidence>
<accession>A0A0C4WUY7</accession>
<dbReference type="HOGENOM" id="CLU_115403_13_2_6"/>
<dbReference type="InterPro" id="IPR002645">
    <property type="entry name" value="STAS_dom"/>
</dbReference>
<dbReference type="SUPFAM" id="SSF52091">
    <property type="entry name" value="SpoIIaa-like"/>
    <property type="match status" value="1"/>
</dbReference>
<dbReference type="CDD" id="cd07043">
    <property type="entry name" value="STAS_anti-anti-sigma_factors"/>
    <property type="match status" value="1"/>
</dbReference>
<dbReference type="InterPro" id="IPR036513">
    <property type="entry name" value="STAS_dom_sf"/>
</dbReference>
<dbReference type="RefSeq" id="WP_039805617.1">
    <property type="nucleotide sequence ID" value="NZ_CP010415.1"/>
</dbReference>
<gene>
    <name evidence="2" type="ORF">Achr_29790</name>
</gene>
<dbReference type="Gene3D" id="3.30.750.24">
    <property type="entry name" value="STAS domain"/>
    <property type="match status" value="1"/>
</dbReference>
<dbReference type="STRING" id="1328314.Achr_29790"/>
<name>A0A0C4WUY7_9GAMM</name>
<dbReference type="KEGG" id="acx:Achr_29790"/>
<keyword evidence="3" id="KW-1185">Reference proteome</keyword>
<sequence length="102" mass="10800">MSEASIRQDELGVLALVGVLDYSTGPALRQQGRVLIGAAEAKDLVLDCAGVEKSSSVGPSLLLAYLRDAKAAGKRLRIRALPQDMREIAQVCGLLELLPLDA</sequence>
<dbReference type="PROSITE" id="PS50801">
    <property type="entry name" value="STAS"/>
    <property type="match status" value="1"/>
</dbReference>
<dbReference type="Proteomes" id="UP000068210">
    <property type="component" value="Chromosome"/>
</dbReference>
<reference evidence="2 3" key="1">
    <citation type="journal article" date="2015" name="PLoS ONE">
        <title>Azotobacter Genomes: The Genome of Azotobacter chroococcum NCIMB 8003 (ATCC 4412).</title>
        <authorList>
            <person name="Robson R.L."/>
            <person name="Jones R."/>
            <person name="Robson R.M."/>
            <person name="Schwartz A."/>
            <person name="Richardson T.H."/>
        </authorList>
    </citation>
    <scope>NUCLEOTIDE SEQUENCE [LARGE SCALE GENOMIC DNA]</scope>
    <source>
        <strain evidence="2 3">NCIMB 8003</strain>
    </source>
</reference>